<dbReference type="InterPro" id="IPR036525">
    <property type="entry name" value="Tubulin/FtsZ_GTPase_sf"/>
</dbReference>
<organism evidence="1 2">
    <name type="scientific">Lentinula aff. detonsa</name>
    <dbReference type="NCBI Taxonomy" id="2804958"/>
    <lineage>
        <taxon>Eukaryota</taxon>
        <taxon>Fungi</taxon>
        <taxon>Dikarya</taxon>
        <taxon>Basidiomycota</taxon>
        <taxon>Agaricomycotina</taxon>
        <taxon>Agaricomycetes</taxon>
        <taxon>Agaricomycetidae</taxon>
        <taxon>Agaricales</taxon>
        <taxon>Marasmiineae</taxon>
        <taxon>Omphalotaceae</taxon>
        <taxon>Lentinula</taxon>
    </lineage>
</organism>
<sequence>SGKHVPRSLYINLKPIVIDDSIRNGLYRSLFPLRDPCDWKGGCLATVHSRGHYTIGKEMVDTVMDKARRLADN</sequence>
<dbReference type="Proteomes" id="UP001163798">
    <property type="component" value="Unassembled WGS sequence"/>
</dbReference>
<evidence type="ECO:0000313" key="1">
    <source>
        <dbReference type="EMBL" id="KAJ3780670.1"/>
    </source>
</evidence>
<gene>
    <name evidence="1" type="ORF">GGU10DRAFT_234804</name>
</gene>
<protein>
    <submittedName>
        <fullName evidence="1">Uncharacterized protein</fullName>
    </submittedName>
</protein>
<dbReference type="SUPFAM" id="SSF52490">
    <property type="entry name" value="Tubulin nucleotide-binding domain-like"/>
    <property type="match status" value="1"/>
</dbReference>
<dbReference type="Gene3D" id="3.40.50.1440">
    <property type="entry name" value="Tubulin/FtsZ, GTPase domain"/>
    <property type="match status" value="1"/>
</dbReference>
<accession>A0AA38L2X2</accession>
<dbReference type="AlphaFoldDB" id="A0AA38L2X2"/>
<evidence type="ECO:0000313" key="2">
    <source>
        <dbReference type="Proteomes" id="UP001163798"/>
    </source>
</evidence>
<proteinExistence type="predicted"/>
<reference evidence="1" key="1">
    <citation type="submission" date="2022-08" db="EMBL/GenBank/DDBJ databases">
        <authorList>
            <consortium name="DOE Joint Genome Institute"/>
            <person name="Min B."/>
            <person name="Riley R."/>
            <person name="Sierra-Patev S."/>
            <person name="Naranjo-Ortiz M."/>
            <person name="Looney B."/>
            <person name="Konkel Z."/>
            <person name="Slot J.C."/>
            <person name="Sakamoto Y."/>
            <person name="Steenwyk J.L."/>
            <person name="Rokas A."/>
            <person name="Carro J."/>
            <person name="Camarero S."/>
            <person name="Ferreira P."/>
            <person name="Molpeceres G."/>
            <person name="Ruiz-Duenas F.J."/>
            <person name="Serrano A."/>
            <person name="Henrissat B."/>
            <person name="Drula E."/>
            <person name="Hughes K.W."/>
            <person name="Mata J.L."/>
            <person name="Ishikawa N.K."/>
            <person name="Vargas-Isla R."/>
            <person name="Ushijima S."/>
            <person name="Smith C.A."/>
            <person name="Ahrendt S."/>
            <person name="Andreopoulos W."/>
            <person name="He G."/>
            <person name="Labutti K."/>
            <person name="Lipzen A."/>
            <person name="Ng V."/>
            <person name="Sandor L."/>
            <person name="Barry K."/>
            <person name="Martinez A.T."/>
            <person name="Xiao Y."/>
            <person name="Gibbons J.G."/>
            <person name="Terashima K."/>
            <person name="Hibbett D.S."/>
            <person name="Grigoriev I.V."/>
        </authorList>
    </citation>
    <scope>NUCLEOTIDE SEQUENCE</scope>
    <source>
        <strain evidence="1">TFB10291</strain>
    </source>
</reference>
<comment type="caution">
    <text evidence="1">The sequence shown here is derived from an EMBL/GenBank/DDBJ whole genome shotgun (WGS) entry which is preliminary data.</text>
</comment>
<keyword evidence="2" id="KW-1185">Reference proteome</keyword>
<feature type="non-terminal residue" evidence="1">
    <location>
        <position position="73"/>
    </location>
</feature>
<name>A0AA38L2X2_9AGAR</name>
<feature type="non-terminal residue" evidence="1">
    <location>
        <position position="1"/>
    </location>
</feature>
<dbReference type="EMBL" id="MU793675">
    <property type="protein sequence ID" value="KAJ3780670.1"/>
    <property type="molecule type" value="Genomic_DNA"/>
</dbReference>